<dbReference type="GO" id="GO:0005886">
    <property type="term" value="C:plasma membrane"/>
    <property type="evidence" value="ECO:0007669"/>
    <property type="project" value="TreeGrafter"/>
</dbReference>
<organism evidence="2 3">
    <name type="scientific">Haliea salexigens</name>
    <dbReference type="NCBI Taxonomy" id="287487"/>
    <lineage>
        <taxon>Bacteria</taxon>
        <taxon>Pseudomonadati</taxon>
        <taxon>Pseudomonadota</taxon>
        <taxon>Gammaproteobacteria</taxon>
        <taxon>Cellvibrionales</taxon>
        <taxon>Halieaceae</taxon>
        <taxon>Haliea</taxon>
    </lineage>
</organism>
<comment type="caution">
    <text evidence="2">The sequence shown here is derived from an EMBL/GenBank/DDBJ whole genome shotgun (WGS) entry which is preliminary data.</text>
</comment>
<feature type="transmembrane region" description="Helical" evidence="1">
    <location>
        <begin position="79"/>
        <end position="103"/>
    </location>
</feature>
<sequence length="632" mass="67110">GLVIAIGMLVDSSVVVVENTLSRLNQDTGLPRLHVVYRAAQEVALPVVSGTLIVIIVFSPLLTLSGLEGKLFTPVALTIVYAMLAALALSLTLIPVAASLMLGRQSAGMPRFMLRLQGAYESALESVLLRPRGMLLGIGALLAVSAVFLLLMGKTFMPVLDEGDLIVQLEKSPSISLPASVELDRQVGAALLAGVPEIRQIVTRTGSDELGLDPMGLNETDVFMELLPPDEWRFASKSQLEGEVRKVLEGFPGMNVGFTQPIQMRVSEMLTGSTGDVTVKVYGEDLMQIANLMQGIARAIPKVEGAVDVQASVTEGGKFLNLEVKPELAAAHGLTVEGLSEYLRSQIEGTVISEVRQGKRRIPVTLAAGSQTVAVPATVADLAARSVALPDGSLATLGDVASLNYAEGPLLIERERGSRFGVVTVNVEGRDVVGFVEELREVLAAEVSLPAGYRLEYGGEFENQQRATRNLLLVVPVALVLILLILFATFGSMALAGIILGNIPFALMGGVISLFLSGEYLSVPASVGLIALLGVAVLNGVVMVSHFQQQRHLPGRLPARICAGASQRLRPVLMTATTAIFGLLPLVFASGPGAEVQRPLAIVVVGGLLTSTVTTLFLLPVLYQYREKRRHD</sequence>
<feature type="transmembrane region" description="Helical" evidence="1">
    <location>
        <begin position="523"/>
        <end position="547"/>
    </location>
</feature>
<feature type="transmembrane region" description="Helical" evidence="1">
    <location>
        <begin position="568"/>
        <end position="588"/>
    </location>
</feature>
<dbReference type="PANTHER" id="PTHR32063:SF68">
    <property type="entry name" value="PROBALE CATION EFFLUX SYSTEM PROTEIN"/>
    <property type="match status" value="1"/>
</dbReference>
<proteinExistence type="predicted"/>
<dbReference type="Gene3D" id="3.30.70.1440">
    <property type="entry name" value="Multidrug efflux transporter AcrB pore domain"/>
    <property type="match status" value="1"/>
</dbReference>
<keyword evidence="1" id="KW-1133">Transmembrane helix</keyword>
<feature type="transmembrane region" description="Helical" evidence="1">
    <location>
        <begin position="600"/>
        <end position="623"/>
    </location>
</feature>
<keyword evidence="1" id="KW-0812">Transmembrane</keyword>
<protein>
    <submittedName>
        <fullName evidence="2">CusA/CzcA family heavy metal efflux RND transporter</fullName>
    </submittedName>
</protein>
<feature type="transmembrane region" description="Helical" evidence="1">
    <location>
        <begin position="134"/>
        <end position="152"/>
    </location>
</feature>
<dbReference type="SUPFAM" id="SSF82714">
    <property type="entry name" value="Multidrug efflux transporter AcrB TolC docking domain, DN and DC subdomains"/>
    <property type="match status" value="1"/>
</dbReference>
<evidence type="ECO:0000313" key="3">
    <source>
        <dbReference type="Proteomes" id="UP000259273"/>
    </source>
</evidence>
<dbReference type="Gene3D" id="1.20.1640.10">
    <property type="entry name" value="Multidrug efflux transporter AcrB transmembrane domain"/>
    <property type="match status" value="2"/>
</dbReference>
<feature type="transmembrane region" description="Helical" evidence="1">
    <location>
        <begin position="471"/>
        <end position="490"/>
    </location>
</feature>
<dbReference type="Pfam" id="PF00873">
    <property type="entry name" value="ACR_tran"/>
    <property type="match status" value="1"/>
</dbReference>
<accession>A0A3C1KKM0</accession>
<feature type="transmembrane region" description="Helical" evidence="1">
    <location>
        <begin position="43"/>
        <end position="67"/>
    </location>
</feature>
<dbReference type="GO" id="GO:0042910">
    <property type="term" value="F:xenobiotic transmembrane transporter activity"/>
    <property type="evidence" value="ECO:0007669"/>
    <property type="project" value="TreeGrafter"/>
</dbReference>
<evidence type="ECO:0000313" key="2">
    <source>
        <dbReference type="EMBL" id="HAN27237.1"/>
    </source>
</evidence>
<dbReference type="PANTHER" id="PTHR32063">
    <property type="match status" value="1"/>
</dbReference>
<dbReference type="Gene3D" id="3.30.2090.10">
    <property type="entry name" value="Multidrug efflux transporter AcrB TolC docking domain, DN and DC subdomains"/>
    <property type="match status" value="1"/>
</dbReference>
<name>A0A3C1KKM0_9GAMM</name>
<dbReference type="Proteomes" id="UP000259273">
    <property type="component" value="Unassembled WGS sequence"/>
</dbReference>
<reference evidence="2 3" key="1">
    <citation type="journal article" date="2018" name="Nat. Biotechnol.">
        <title>A standardized bacterial taxonomy based on genome phylogeny substantially revises the tree of life.</title>
        <authorList>
            <person name="Parks D.H."/>
            <person name="Chuvochina M."/>
            <person name="Waite D.W."/>
            <person name="Rinke C."/>
            <person name="Skarshewski A."/>
            <person name="Chaumeil P.A."/>
            <person name="Hugenholtz P."/>
        </authorList>
    </citation>
    <scope>NUCLEOTIDE SEQUENCE [LARGE SCALE GENOMIC DNA]</scope>
    <source>
        <strain evidence="2">UBA9158</strain>
    </source>
</reference>
<dbReference type="SUPFAM" id="SSF82866">
    <property type="entry name" value="Multidrug efflux transporter AcrB transmembrane domain"/>
    <property type="match status" value="2"/>
</dbReference>
<dbReference type="AlphaFoldDB" id="A0A3C1KKM0"/>
<feature type="non-terminal residue" evidence="2">
    <location>
        <position position="1"/>
    </location>
</feature>
<dbReference type="EMBL" id="DMND01000082">
    <property type="protein sequence ID" value="HAN27237.1"/>
    <property type="molecule type" value="Genomic_DNA"/>
</dbReference>
<keyword evidence="1" id="KW-0472">Membrane</keyword>
<feature type="transmembrane region" description="Helical" evidence="1">
    <location>
        <begin position="497"/>
        <end position="517"/>
    </location>
</feature>
<dbReference type="PRINTS" id="PR00702">
    <property type="entry name" value="ACRIFLAVINRP"/>
</dbReference>
<dbReference type="STRING" id="1121937.GCA_000423125_02116"/>
<gene>
    <name evidence="2" type="ORF">DCP75_05860</name>
</gene>
<evidence type="ECO:0000256" key="1">
    <source>
        <dbReference type="SAM" id="Phobius"/>
    </source>
</evidence>
<dbReference type="Gene3D" id="3.30.70.1430">
    <property type="entry name" value="Multidrug efflux transporter AcrB pore domain"/>
    <property type="match status" value="1"/>
</dbReference>
<dbReference type="InterPro" id="IPR027463">
    <property type="entry name" value="AcrB_DN_DC_subdom"/>
</dbReference>
<dbReference type="InterPro" id="IPR001036">
    <property type="entry name" value="Acrflvin-R"/>
</dbReference>